<name>A0A380GP84_9STAP</name>
<sequence>MGGLLSGKVKIGFYTRSFKDKLFNKKLNAQNSN</sequence>
<proteinExistence type="predicted"/>
<dbReference type="Proteomes" id="UP000254412">
    <property type="component" value="Unassembled WGS sequence"/>
</dbReference>
<evidence type="ECO:0000313" key="1">
    <source>
        <dbReference type="EMBL" id="SUM55490.1"/>
    </source>
</evidence>
<gene>
    <name evidence="1" type="ORF">NCTC13834_01855</name>
</gene>
<evidence type="ECO:0000313" key="2">
    <source>
        <dbReference type="Proteomes" id="UP000254412"/>
    </source>
</evidence>
<dbReference type="AlphaFoldDB" id="A0A380GP84"/>
<organism evidence="1 2">
    <name type="scientific">Staphylococcus nepalensis</name>
    <dbReference type="NCBI Taxonomy" id="214473"/>
    <lineage>
        <taxon>Bacteria</taxon>
        <taxon>Bacillati</taxon>
        <taxon>Bacillota</taxon>
        <taxon>Bacilli</taxon>
        <taxon>Bacillales</taxon>
        <taxon>Staphylococcaceae</taxon>
        <taxon>Staphylococcus</taxon>
    </lineage>
</organism>
<accession>A0A380GP84</accession>
<reference evidence="1 2" key="1">
    <citation type="submission" date="2018-06" db="EMBL/GenBank/DDBJ databases">
        <authorList>
            <consortium name="Pathogen Informatics"/>
            <person name="Doyle S."/>
        </authorList>
    </citation>
    <scope>NUCLEOTIDE SEQUENCE [LARGE SCALE GENOMIC DNA]</scope>
    <source>
        <strain evidence="1 2">NCTC13834</strain>
    </source>
</reference>
<dbReference type="EMBL" id="UHDS01000001">
    <property type="protein sequence ID" value="SUM55490.1"/>
    <property type="molecule type" value="Genomic_DNA"/>
</dbReference>
<protein>
    <submittedName>
        <fullName evidence="1">Uncharacterized protein</fullName>
    </submittedName>
</protein>